<dbReference type="PANTHER" id="PTHR44591">
    <property type="entry name" value="STRESS RESPONSE REGULATOR PROTEIN 1"/>
    <property type="match status" value="1"/>
</dbReference>
<dbReference type="Gene3D" id="3.40.50.2300">
    <property type="match status" value="1"/>
</dbReference>
<sequence>MNTPNILVVDDAMDMRIYLKTLVKGMGYEPVMVRDGTEGLAAVAQKPIALILLDIMMPGEGGVIMYRALRQDEALKRIPVVIHSAVPERLFSHYMAMEARSGHSLTPPDAYVEKPADPVRLKETIRSVMGDRG</sequence>
<name>A0ABM7PEP2_9BACT</name>
<accession>A0ABM7PEP2</accession>
<dbReference type="InterPro" id="IPR001789">
    <property type="entry name" value="Sig_transdc_resp-reg_receiver"/>
</dbReference>
<evidence type="ECO:0000259" key="3">
    <source>
        <dbReference type="PROSITE" id="PS50110"/>
    </source>
</evidence>
<dbReference type="PANTHER" id="PTHR44591:SF18">
    <property type="entry name" value="REGULATORY PROTEIN"/>
    <property type="match status" value="1"/>
</dbReference>
<evidence type="ECO:0000256" key="2">
    <source>
        <dbReference type="PROSITE-ProRule" id="PRU00169"/>
    </source>
</evidence>
<dbReference type="InterPro" id="IPR050595">
    <property type="entry name" value="Bact_response_regulator"/>
</dbReference>
<feature type="modified residue" description="4-aspartylphosphate" evidence="2">
    <location>
        <position position="54"/>
    </location>
</feature>
<protein>
    <submittedName>
        <fullName evidence="4">Response regulator</fullName>
    </submittedName>
</protein>
<keyword evidence="5" id="KW-1185">Reference proteome</keyword>
<evidence type="ECO:0000313" key="5">
    <source>
        <dbReference type="Proteomes" id="UP001320148"/>
    </source>
</evidence>
<dbReference type="Proteomes" id="UP001320148">
    <property type="component" value="Chromosome"/>
</dbReference>
<evidence type="ECO:0000256" key="1">
    <source>
        <dbReference type="ARBA" id="ARBA00022553"/>
    </source>
</evidence>
<dbReference type="SMART" id="SM00448">
    <property type="entry name" value="REC"/>
    <property type="match status" value="1"/>
</dbReference>
<dbReference type="SUPFAM" id="SSF52172">
    <property type="entry name" value="CheY-like"/>
    <property type="match status" value="1"/>
</dbReference>
<proteinExistence type="predicted"/>
<reference evidence="4 5" key="1">
    <citation type="submission" date="2021-02" db="EMBL/GenBank/DDBJ databases">
        <title>Complete genome of Desulfoluna sp. strain ASN36.</title>
        <authorList>
            <person name="Takahashi A."/>
            <person name="Kojima H."/>
            <person name="Fukui M."/>
        </authorList>
    </citation>
    <scope>NUCLEOTIDE SEQUENCE [LARGE SCALE GENOMIC DNA]</scope>
    <source>
        <strain evidence="4 5">ASN36</strain>
    </source>
</reference>
<gene>
    <name evidence="4" type="ORF">DSLASN_12690</name>
</gene>
<feature type="domain" description="Response regulatory" evidence="3">
    <location>
        <begin position="5"/>
        <end position="129"/>
    </location>
</feature>
<evidence type="ECO:0000313" key="4">
    <source>
        <dbReference type="EMBL" id="BCS95637.1"/>
    </source>
</evidence>
<dbReference type="InterPro" id="IPR011006">
    <property type="entry name" value="CheY-like_superfamily"/>
</dbReference>
<dbReference type="Pfam" id="PF00072">
    <property type="entry name" value="Response_reg"/>
    <property type="match status" value="1"/>
</dbReference>
<keyword evidence="1 2" id="KW-0597">Phosphoprotein</keyword>
<organism evidence="4 5">
    <name type="scientific">Desulfoluna limicola</name>
    <dbReference type="NCBI Taxonomy" id="2810562"/>
    <lineage>
        <taxon>Bacteria</taxon>
        <taxon>Pseudomonadati</taxon>
        <taxon>Thermodesulfobacteriota</taxon>
        <taxon>Desulfobacteria</taxon>
        <taxon>Desulfobacterales</taxon>
        <taxon>Desulfolunaceae</taxon>
        <taxon>Desulfoluna</taxon>
    </lineage>
</organism>
<dbReference type="EMBL" id="AP024488">
    <property type="protein sequence ID" value="BCS95637.1"/>
    <property type="molecule type" value="Genomic_DNA"/>
</dbReference>
<dbReference type="RefSeq" id="WP_236891917.1">
    <property type="nucleotide sequence ID" value="NZ_AP024488.1"/>
</dbReference>
<dbReference type="PROSITE" id="PS50110">
    <property type="entry name" value="RESPONSE_REGULATORY"/>
    <property type="match status" value="1"/>
</dbReference>